<dbReference type="Pfam" id="PF19694">
    <property type="entry name" value="DUF6194"/>
    <property type="match status" value="1"/>
</dbReference>
<dbReference type="OrthoDB" id="4329964at2"/>
<organism evidence="2 3">
    <name type="scientific">Micromonospora sagamiensis</name>
    <dbReference type="NCBI Taxonomy" id="47875"/>
    <lineage>
        <taxon>Bacteria</taxon>
        <taxon>Bacillati</taxon>
        <taxon>Actinomycetota</taxon>
        <taxon>Actinomycetes</taxon>
        <taxon>Micromonosporales</taxon>
        <taxon>Micromonosporaceae</taxon>
        <taxon>Micromonospora</taxon>
    </lineage>
</organism>
<dbReference type="AlphaFoldDB" id="A0A562WCI5"/>
<proteinExistence type="predicted"/>
<evidence type="ECO:0000313" key="3">
    <source>
        <dbReference type="Proteomes" id="UP000319728"/>
    </source>
</evidence>
<name>A0A562WCI5_9ACTN</name>
<dbReference type="InterPro" id="IPR045676">
    <property type="entry name" value="DUF6194"/>
</dbReference>
<evidence type="ECO:0000259" key="1">
    <source>
        <dbReference type="Pfam" id="PF19694"/>
    </source>
</evidence>
<dbReference type="EMBL" id="VLLP01000001">
    <property type="protein sequence ID" value="TWJ27983.1"/>
    <property type="molecule type" value="Genomic_DNA"/>
</dbReference>
<comment type="caution">
    <text evidence="2">The sequence shown here is derived from an EMBL/GenBank/DDBJ whole genome shotgun (WGS) entry which is preliminary data.</text>
</comment>
<gene>
    <name evidence="2" type="ORF">JD81_01486</name>
</gene>
<sequence length="157" mass="17252">MTEEDIVEFVTSLPGVDLLTASAANGAPEMAWGDHFFYYDPDRDLPADRRMPFATIVGRNYPGFDTASDLDRDGVFRVNVAVGRQVFEELFGHAPAAHGAHHDEYDHAALDRFVPHPLYATQGWASVLNPGEATAERTRALLAGAHARAVARHRPKT</sequence>
<protein>
    <recommendedName>
        <fullName evidence="1">DUF6194 domain-containing protein</fullName>
    </recommendedName>
</protein>
<accession>A0A562WCI5</accession>
<evidence type="ECO:0000313" key="2">
    <source>
        <dbReference type="EMBL" id="TWJ27983.1"/>
    </source>
</evidence>
<dbReference type="RefSeq" id="WP_145816157.1">
    <property type="nucleotide sequence ID" value="NZ_AP023438.1"/>
</dbReference>
<reference evidence="2 3" key="1">
    <citation type="submission" date="2019-07" db="EMBL/GenBank/DDBJ databases">
        <title>R&amp;d 2014.</title>
        <authorList>
            <person name="Klenk H.-P."/>
        </authorList>
    </citation>
    <scope>NUCLEOTIDE SEQUENCE [LARGE SCALE GENOMIC DNA]</scope>
    <source>
        <strain evidence="2 3">DSM 43912</strain>
    </source>
</reference>
<keyword evidence="3" id="KW-1185">Reference proteome</keyword>
<dbReference type="Proteomes" id="UP000319728">
    <property type="component" value="Unassembled WGS sequence"/>
</dbReference>
<feature type="domain" description="DUF6194" evidence="1">
    <location>
        <begin position="1"/>
        <end position="155"/>
    </location>
</feature>